<dbReference type="RefSeq" id="WP_173133421.1">
    <property type="nucleotide sequence ID" value="NZ_CBCSGW010000063.1"/>
</dbReference>
<reference evidence="2 3" key="1">
    <citation type="submission" date="2020-01" db="EMBL/GenBank/DDBJ databases">
        <title>Kibdelosporangium persica a novel Actinomycetes from a hot desert in Iran.</title>
        <authorList>
            <person name="Safaei N."/>
            <person name="Zaburannyi N."/>
            <person name="Mueller R."/>
            <person name="Wink J."/>
        </authorList>
    </citation>
    <scope>NUCLEOTIDE SEQUENCE [LARGE SCALE GENOMIC DNA]</scope>
    <source>
        <strain evidence="2 3">4NS15</strain>
    </source>
</reference>
<evidence type="ECO:0000313" key="2">
    <source>
        <dbReference type="EMBL" id="NRN66790.1"/>
    </source>
</evidence>
<gene>
    <name evidence="2" type="ORF">GC106_40180</name>
</gene>
<organism evidence="2 3">
    <name type="scientific">Kibdelosporangium persicum</name>
    <dbReference type="NCBI Taxonomy" id="2698649"/>
    <lineage>
        <taxon>Bacteria</taxon>
        <taxon>Bacillati</taxon>
        <taxon>Actinomycetota</taxon>
        <taxon>Actinomycetes</taxon>
        <taxon>Pseudonocardiales</taxon>
        <taxon>Pseudonocardiaceae</taxon>
        <taxon>Kibdelosporangium</taxon>
    </lineage>
</organism>
<dbReference type="Pfam" id="PF18075">
    <property type="entry name" value="FtsX_ECD"/>
    <property type="match status" value="1"/>
</dbReference>
<name>A0ABX2F619_9PSEU</name>
<accession>A0ABX2F619</accession>
<dbReference type="EMBL" id="JAAATY010000011">
    <property type="protein sequence ID" value="NRN66790.1"/>
    <property type="molecule type" value="Genomic_DNA"/>
</dbReference>
<keyword evidence="3" id="KW-1185">Reference proteome</keyword>
<sequence>MKPRLLLSIIAVVALAIAGAAVIILTARQPQRTEPQPYDSFATRDPARPPNCQDSIEILFDTDAEMEQASNDLENDSRFHYASFMTKAQNYERFKRAFADQPELLARARPESMPAVATLMVSYAGQTADLVESLQQRYGSAKVTVPCDMPASSTRPVPATRTTR</sequence>
<proteinExistence type="predicted"/>
<dbReference type="Proteomes" id="UP000763557">
    <property type="component" value="Unassembled WGS sequence"/>
</dbReference>
<dbReference type="Gene3D" id="3.30.70.3040">
    <property type="match status" value="1"/>
</dbReference>
<protein>
    <recommendedName>
        <fullName evidence="1">FtsX extracellular domain-containing protein</fullName>
    </recommendedName>
</protein>
<comment type="caution">
    <text evidence="2">The sequence shown here is derived from an EMBL/GenBank/DDBJ whole genome shotgun (WGS) entry which is preliminary data.</text>
</comment>
<dbReference type="InterPro" id="IPR040690">
    <property type="entry name" value="FtsX_ECD"/>
</dbReference>
<feature type="domain" description="FtsX extracellular" evidence="1">
    <location>
        <begin position="61"/>
        <end position="139"/>
    </location>
</feature>
<evidence type="ECO:0000259" key="1">
    <source>
        <dbReference type="Pfam" id="PF18075"/>
    </source>
</evidence>
<evidence type="ECO:0000313" key="3">
    <source>
        <dbReference type="Proteomes" id="UP000763557"/>
    </source>
</evidence>